<dbReference type="InterPro" id="IPR003594">
    <property type="entry name" value="HATPase_dom"/>
</dbReference>
<evidence type="ECO:0000256" key="2">
    <source>
        <dbReference type="ARBA" id="ARBA00012438"/>
    </source>
</evidence>
<keyword evidence="8" id="KW-0808">Transferase</keyword>
<dbReference type="PRINTS" id="PR00344">
    <property type="entry name" value="BCTRLSENSOR"/>
</dbReference>
<sequence>MIRLLCWSVLLFCSWHSVADITVRPAYARFTHLADSQAISPFATSMLQDAQGYLWLGTHHGLYRFDGVSLQHYPADSTKADRLSSDWITSLLMDSRGILWVGTRYGGLNRFNPATEQFSRFNWPDADNSEITALTEDDNGTLWVASYGGGVATLPTSAGQLTRFMPEALSDFRFINHLSVRDNQLYLALGEAPQRRPGNEVSGLVRVDLAGAGVTHWHNQNSNLAVDHITRLHWMPTSELALATFGGGIWLLQSDDSLQAFTTPIELNQSQLTDILTDTLGELWISSFDRGVWHYQPKTGQWRQFTHEALLRDGLQTNAIFAMFQDQAESIWFISHTGFSQLSAFARQVQVLPAAPDNDNLLTSNDVFGIDAVAPDQIWLANRESGLARFNPQTGALQKWPLPMPAGIGAVPTLARAVKSIAGEVWLGTDQGLFRLQADDSWTLLPLPLPRQPHISAIHVDKQQRIWLASRTDGVFVLDSRFRLLKHLHPNSNGQALPFSSITVLYEDQFGDIWLGSVDQGLARVGANLDRVEHWQQNMPAGNGLVYNGVQAIIEENGHLFVRAGNLKHRVLRSSQQPRLITGIKGYQQDSDVDQELKQATAFNLMYRFIWSDANQGFIQLGASHGVQDATWIASSAVAFGNVYRGGRQGLDIYPLQLTQRQFPPPQLILHQLSMFNQPVQPGLNMVLPQPLSQTSQLIFNHLQDMFSLHFTAPDFLQPQQLQYRYQLEGFDRDWLGVHDNNRVATYTRLPPGDYRFLLSARYQGGSWQPPQSLQITVLPPWWMTLGFRFMLVIVLVGTISAVIVWRFANERRLRVLLEREVAARTEEIEQQHQALQDSYAELKKAQQQLVTQEKMASLGALVAGVAHEINTPLGICVTAASHLQAELDAITAQYANGGMQKSAFDRFLQRVTDSVRILQSNTGRAADLVNSFKQISVDQSYDSVRNVELISYIHDVLLSLQPQLKKLACQVKLDVPEQLQMYTDAGALAQIITNLVMNSLHHGLQEVAQPQIAISLQQQQQLLHLQYSDNGCGMSATDLARLFDPFFTTKRHQGGTGLGTHIVYNLVTVRFSGRIEVSSSPGQGLHYNIWLPLRMTKD</sequence>
<dbReference type="PANTHER" id="PTHR43547">
    <property type="entry name" value="TWO-COMPONENT HISTIDINE KINASE"/>
    <property type="match status" value="1"/>
</dbReference>
<keyword evidence="5" id="KW-0812">Transmembrane</keyword>
<dbReference type="SUPFAM" id="SSF63829">
    <property type="entry name" value="Calcium-dependent phosphotriesterase"/>
    <property type="match status" value="2"/>
</dbReference>
<dbReference type="EMBL" id="CAAJGR010000079">
    <property type="protein sequence ID" value="VHN99756.1"/>
    <property type="molecule type" value="Genomic_DNA"/>
</dbReference>
<dbReference type="Gene3D" id="1.10.287.130">
    <property type="match status" value="1"/>
</dbReference>
<dbReference type="SUPFAM" id="SSF55874">
    <property type="entry name" value="ATPase domain of HSP90 chaperone/DNA topoisomerase II/histidine kinase"/>
    <property type="match status" value="1"/>
</dbReference>
<dbReference type="InterPro" id="IPR015943">
    <property type="entry name" value="WD40/YVTN_repeat-like_dom_sf"/>
</dbReference>
<dbReference type="Pfam" id="PF07495">
    <property type="entry name" value="Y_Y_Y"/>
    <property type="match status" value="1"/>
</dbReference>
<feature type="chain" id="PRO_5019814619" description="histidine kinase" evidence="6">
    <location>
        <begin position="20"/>
        <end position="1099"/>
    </location>
</feature>
<protein>
    <recommendedName>
        <fullName evidence="2">histidine kinase</fullName>
        <ecNumber evidence="2">2.7.13.3</ecNumber>
    </recommendedName>
</protein>
<keyword evidence="8" id="KW-0418">Kinase</keyword>
<name>A0A486XIR1_9GAMM</name>
<organism evidence="8">
    <name type="scientific">Rheinheimera sp. BAL341</name>
    <dbReference type="NCBI Taxonomy" id="1708203"/>
    <lineage>
        <taxon>Bacteria</taxon>
        <taxon>Pseudomonadati</taxon>
        <taxon>Pseudomonadota</taxon>
        <taxon>Gammaproteobacteria</taxon>
        <taxon>Chromatiales</taxon>
        <taxon>Chromatiaceae</taxon>
        <taxon>Rheinheimera</taxon>
    </lineage>
</organism>
<dbReference type="PROSITE" id="PS50109">
    <property type="entry name" value="HIS_KIN"/>
    <property type="match status" value="1"/>
</dbReference>
<keyword evidence="3" id="KW-0597">Phosphoprotein</keyword>
<keyword evidence="4" id="KW-0175">Coiled coil</keyword>
<keyword evidence="5" id="KW-1133">Transmembrane helix</keyword>
<dbReference type="InterPro" id="IPR036097">
    <property type="entry name" value="HisK_dim/P_sf"/>
</dbReference>
<keyword evidence="5" id="KW-0472">Membrane</keyword>
<dbReference type="CDD" id="cd00082">
    <property type="entry name" value="HisKA"/>
    <property type="match status" value="1"/>
</dbReference>
<feature type="signal peptide" evidence="6">
    <location>
        <begin position="1"/>
        <end position="19"/>
    </location>
</feature>
<dbReference type="InterPro" id="IPR036890">
    <property type="entry name" value="HATPase_C_sf"/>
</dbReference>
<evidence type="ECO:0000256" key="4">
    <source>
        <dbReference type="SAM" id="Coils"/>
    </source>
</evidence>
<accession>A0A486XIR1</accession>
<dbReference type="AlphaFoldDB" id="A0A486XIR1"/>
<dbReference type="PANTHER" id="PTHR43547:SF2">
    <property type="entry name" value="HYBRID SIGNAL TRANSDUCTION HISTIDINE KINASE C"/>
    <property type="match status" value="1"/>
</dbReference>
<evidence type="ECO:0000259" key="7">
    <source>
        <dbReference type="PROSITE" id="PS50109"/>
    </source>
</evidence>
<evidence type="ECO:0000256" key="1">
    <source>
        <dbReference type="ARBA" id="ARBA00000085"/>
    </source>
</evidence>
<dbReference type="Gene3D" id="3.30.565.10">
    <property type="entry name" value="Histidine kinase-like ATPase, C-terminal domain"/>
    <property type="match status" value="1"/>
</dbReference>
<dbReference type="InterPro" id="IPR011123">
    <property type="entry name" value="Y_Y_Y"/>
</dbReference>
<evidence type="ECO:0000256" key="5">
    <source>
        <dbReference type="SAM" id="Phobius"/>
    </source>
</evidence>
<dbReference type="Pfam" id="PF02518">
    <property type="entry name" value="HATPase_c"/>
    <property type="match status" value="1"/>
</dbReference>
<evidence type="ECO:0000256" key="6">
    <source>
        <dbReference type="SAM" id="SignalP"/>
    </source>
</evidence>
<feature type="domain" description="Histidine kinase" evidence="7">
    <location>
        <begin position="865"/>
        <end position="1096"/>
    </location>
</feature>
<dbReference type="GO" id="GO:0000155">
    <property type="term" value="F:phosphorelay sensor kinase activity"/>
    <property type="evidence" value="ECO:0007669"/>
    <property type="project" value="InterPro"/>
</dbReference>
<dbReference type="InterPro" id="IPR003661">
    <property type="entry name" value="HisK_dim/P_dom"/>
</dbReference>
<dbReference type="Gene3D" id="2.60.40.10">
    <property type="entry name" value="Immunoglobulins"/>
    <property type="match status" value="1"/>
</dbReference>
<feature type="transmembrane region" description="Helical" evidence="5">
    <location>
        <begin position="782"/>
        <end position="806"/>
    </location>
</feature>
<dbReference type="InterPro" id="IPR013783">
    <property type="entry name" value="Ig-like_fold"/>
</dbReference>
<dbReference type="InterPro" id="IPR011110">
    <property type="entry name" value="Reg_prop"/>
</dbReference>
<dbReference type="SUPFAM" id="SSF47384">
    <property type="entry name" value="Homodimeric domain of signal transducing histidine kinase"/>
    <property type="match status" value="1"/>
</dbReference>
<comment type="catalytic activity">
    <reaction evidence="1">
        <text>ATP + protein L-histidine = ADP + protein N-phospho-L-histidine.</text>
        <dbReference type="EC" id="2.7.13.3"/>
    </reaction>
</comment>
<dbReference type="EC" id="2.7.13.3" evidence="2"/>
<evidence type="ECO:0000256" key="3">
    <source>
        <dbReference type="ARBA" id="ARBA00022553"/>
    </source>
</evidence>
<dbReference type="InterPro" id="IPR004358">
    <property type="entry name" value="Sig_transdc_His_kin-like_C"/>
</dbReference>
<dbReference type="Pfam" id="PF07494">
    <property type="entry name" value="Reg_prop"/>
    <property type="match status" value="3"/>
</dbReference>
<evidence type="ECO:0000313" key="8">
    <source>
        <dbReference type="EMBL" id="VHN99756.1"/>
    </source>
</evidence>
<gene>
    <name evidence="8" type="ORF">BAL341_029</name>
</gene>
<reference evidence="8" key="1">
    <citation type="submission" date="2019-04" db="EMBL/GenBank/DDBJ databases">
        <authorList>
            <person name="Brambilla D."/>
        </authorList>
    </citation>
    <scope>NUCLEOTIDE SEQUENCE</scope>
    <source>
        <strain evidence="8">BAL1</strain>
    </source>
</reference>
<proteinExistence type="predicted"/>
<dbReference type="SMART" id="SM00387">
    <property type="entry name" value="HATPase_c"/>
    <property type="match status" value="1"/>
</dbReference>
<dbReference type="Gene3D" id="2.130.10.10">
    <property type="entry name" value="YVTN repeat-like/Quinoprotein amine dehydrogenase"/>
    <property type="match status" value="3"/>
</dbReference>
<feature type="coiled-coil region" evidence="4">
    <location>
        <begin position="826"/>
        <end position="856"/>
    </location>
</feature>
<dbReference type="InterPro" id="IPR005467">
    <property type="entry name" value="His_kinase_dom"/>
</dbReference>
<keyword evidence="6" id="KW-0732">Signal</keyword>